<organism evidence="1">
    <name type="scientific">Rhizophora mucronata</name>
    <name type="common">Asiatic mangrove</name>
    <dbReference type="NCBI Taxonomy" id="61149"/>
    <lineage>
        <taxon>Eukaryota</taxon>
        <taxon>Viridiplantae</taxon>
        <taxon>Streptophyta</taxon>
        <taxon>Embryophyta</taxon>
        <taxon>Tracheophyta</taxon>
        <taxon>Spermatophyta</taxon>
        <taxon>Magnoliopsida</taxon>
        <taxon>eudicotyledons</taxon>
        <taxon>Gunneridae</taxon>
        <taxon>Pentapetalae</taxon>
        <taxon>rosids</taxon>
        <taxon>fabids</taxon>
        <taxon>Malpighiales</taxon>
        <taxon>Rhizophoraceae</taxon>
        <taxon>Rhizophora</taxon>
    </lineage>
</organism>
<sequence>MNLTSPTYIIMVTALPVTIRYTNKWIGTKHECFSSTPSRLLAAFC</sequence>
<name>A0A2P2MPV2_RHIMU</name>
<reference evidence="1" key="1">
    <citation type="submission" date="2018-02" db="EMBL/GenBank/DDBJ databases">
        <title>Rhizophora mucronata_Transcriptome.</title>
        <authorList>
            <person name="Meera S.P."/>
            <person name="Sreeshan A."/>
            <person name="Augustine A."/>
        </authorList>
    </citation>
    <scope>NUCLEOTIDE SEQUENCE</scope>
    <source>
        <tissue evidence="1">Leaf</tissue>
    </source>
</reference>
<proteinExistence type="predicted"/>
<evidence type="ECO:0000313" key="1">
    <source>
        <dbReference type="EMBL" id="MBX32222.1"/>
    </source>
</evidence>
<dbReference type="EMBL" id="GGEC01051738">
    <property type="protein sequence ID" value="MBX32222.1"/>
    <property type="molecule type" value="Transcribed_RNA"/>
</dbReference>
<protein>
    <submittedName>
        <fullName evidence="1">Uncharacterized protein</fullName>
    </submittedName>
</protein>
<accession>A0A2P2MPV2</accession>
<dbReference type="AlphaFoldDB" id="A0A2P2MPV2"/>